<dbReference type="EMBL" id="JAQJZL010000014">
    <property type="protein sequence ID" value="KAJ6030616.1"/>
    <property type="molecule type" value="Genomic_DNA"/>
</dbReference>
<dbReference type="PROSITE" id="PS50297">
    <property type="entry name" value="ANK_REP_REGION"/>
    <property type="match status" value="4"/>
</dbReference>
<dbReference type="SMART" id="SM00248">
    <property type="entry name" value="ANK"/>
    <property type="match status" value="8"/>
</dbReference>
<dbReference type="AlphaFoldDB" id="A0AAD6I4R8"/>
<dbReference type="InterPro" id="IPR027417">
    <property type="entry name" value="P-loop_NTPase"/>
</dbReference>
<organism evidence="5 6">
    <name type="scientific">Penicillium canescens</name>
    <dbReference type="NCBI Taxonomy" id="5083"/>
    <lineage>
        <taxon>Eukaryota</taxon>
        <taxon>Fungi</taxon>
        <taxon>Dikarya</taxon>
        <taxon>Ascomycota</taxon>
        <taxon>Pezizomycotina</taxon>
        <taxon>Eurotiomycetes</taxon>
        <taxon>Eurotiomycetidae</taxon>
        <taxon>Eurotiales</taxon>
        <taxon>Aspergillaceae</taxon>
        <taxon>Penicillium</taxon>
    </lineage>
</organism>
<dbReference type="SUPFAM" id="SSF52540">
    <property type="entry name" value="P-loop containing nucleoside triphosphate hydrolases"/>
    <property type="match status" value="1"/>
</dbReference>
<evidence type="ECO:0000313" key="5">
    <source>
        <dbReference type="EMBL" id="KAJ6030616.1"/>
    </source>
</evidence>
<evidence type="ECO:0000259" key="3">
    <source>
        <dbReference type="Pfam" id="PF22939"/>
    </source>
</evidence>
<feature type="domain" description="Nephrocystin 3-like N-terminal" evidence="4">
    <location>
        <begin position="184"/>
        <end position="350"/>
    </location>
</feature>
<feature type="repeat" description="ANK" evidence="2">
    <location>
        <begin position="779"/>
        <end position="811"/>
    </location>
</feature>
<dbReference type="Pfam" id="PF22939">
    <property type="entry name" value="WHD_GPIID"/>
    <property type="match status" value="1"/>
</dbReference>
<reference evidence="5" key="1">
    <citation type="journal article" date="2023" name="IMA Fungus">
        <title>Comparative genomic study of the Penicillium genus elucidates a diverse pangenome and 15 lateral gene transfer events.</title>
        <authorList>
            <person name="Petersen C."/>
            <person name="Sorensen T."/>
            <person name="Nielsen M.R."/>
            <person name="Sondergaard T.E."/>
            <person name="Sorensen J.L."/>
            <person name="Fitzpatrick D.A."/>
            <person name="Frisvad J.C."/>
            <person name="Nielsen K.L."/>
        </authorList>
    </citation>
    <scope>NUCLEOTIDE SEQUENCE</scope>
    <source>
        <strain evidence="5">IBT 15450</strain>
    </source>
</reference>
<reference evidence="5" key="2">
    <citation type="submission" date="2023-01" db="EMBL/GenBank/DDBJ databases">
        <authorList>
            <person name="Petersen C."/>
        </authorList>
    </citation>
    <scope>NUCLEOTIDE SEQUENCE</scope>
    <source>
        <strain evidence="5">IBT 15450</strain>
    </source>
</reference>
<dbReference type="Pfam" id="PF13637">
    <property type="entry name" value="Ank_4"/>
    <property type="match status" value="1"/>
</dbReference>
<dbReference type="InterPro" id="IPR054471">
    <property type="entry name" value="GPIID_WHD"/>
</dbReference>
<sequence length="1054" mass="118108">MSFGFSVGDFLATLKLADDLKKRFAQAPSEFKAISGEVKSLWAVLHDLNDIPKEGLSVHQKSEMESIVQKGREVLLEIENKLSKYNVLAFATSNWKNKALRAWSRVNWDPAEVNSLRSRITSCISLFNLVMGKINQDLTLEIGAEVHSMKENCDTQLRNGMLPWICAIDPSERQSKVFNMRREGAGKWFLESEQFLLWIASEKKKTLLCTGVPGAGKTVLTSIVIDHLEKKFSNDDSVAITYIYFDFRQRLEFFDLISSLLRQLLQGNPGLCGTISDLHSRRQQKPSHLSEAEVQKQLELVISQCREVFFLIDGLDECLDVRVRRQFLIWIGTLLNFNGHTNIKVLATTRHDDKFGKAFLSEGLTMEIKASREDVEIFLDASLDYLPGFIQRKPELWNYIRNQIIESTGGMFLLARLYLNLLLDEKNEKRVRTLGTQFQTGSGAYDHAYDDTMKRIEQQSSFSQDLAKRILGWVTFSARPLTAIELQDAIAVEIGEPEFDQTNIIDIEEMISVCSGLVVVEETSNIAKLVHFTTQDYLKRTCKSWYPDVHEFLTNTCLTYLSFDNFDGPCLTQDDPKVQRGEYPFYQYSAHELNTHLRQSLGSDSLLPAFIGNDAKVSRCMREIFGLSGTECGFTGLHLASLFGLEHIVEGFSHTGSNFDIWDYLGRTPLIWAAGSGNETVVSLLLDRGADPNSATKESFTPLFYAAAYGHAAVVRLLIDGGANVNFENKSNETPVFFAAKGGGGVRLGPRSLFTMGDHALVIKLLLDAGANLDHENDRHETPLHAAANNGHEAAVRLLLERNANINSNHSNYCGHERIPAAPLTAAARKGYVKITKLLLESGADTPFRLMDTNLPPYFYALSCLSKSLIDKDESSFTAILQESGDPSFRDEFERLPLHWAASRGDSALVQHILKAGCNPNPKDIFGRTPLFAAVCKDRVNVVKVLLDHPDIDAQSEDKLGVTPLQESCRRQRSSYKVPSFARGNSAGPWDEVTNLLKVKTGLREECLLNANVPCFPRDCPPQQAFYEHCDVCLDIILLGGSRIVHFVGNRFEK</sequence>
<dbReference type="InterPro" id="IPR002110">
    <property type="entry name" value="Ankyrin_rpt"/>
</dbReference>
<dbReference type="PRINTS" id="PR01415">
    <property type="entry name" value="ANKYRIN"/>
</dbReference>
<protein>
    <recommendedName>
        <fullName evidence="7">NACHT domain-containing protein</fullName>
    </recommendedName>
</protein>
<dbReference type="SUPFAM" id="SSF48403">
    <property type="entry name" value="Ankyrin repeat"/>
    <property type="match status" value="1"/>
</dbReference>
<dbReference type="Gene3D" id="3.40.50.300">
    <property type="entry name" value="P-loop containing nucleotide triphosphate hydrolases"/>
    <property type="match status" value="1"/>
</dbReference>
<dbReference type="PANTHER" id="PTHR10039">
    <property type="entry name" value="AMELOGENIN"/>
    <property type="match status" value="1"/>
</dbReference>
<dbReference type="Pfam" id="PF24883">
    <property type="entry name" value="NPHP3_N"/>
    <property type="match status" value="1"/>
</dbReference>
<proteinExistence type="predicted"/>
<gene>
    <name evidence="5" type="ORF">N7460_010882</name>
</gene>
<evidence type="ECO:0000259" key="4">
    <source>
        <dbReference type="Pfam" id="PF24883"/>
    </source>
</evidence>
<evidence type="ECO:0000256" key="1">
    <source>
        <dbReference type="ARBA" id="ARBA00022737"/>
    </source>
</evidence>
<evidence type="ECO:0000313" key="6">
    <source>
        <dbReference type="Proteomes" id="UP001219568"/>
    </source>
</evidence>
<feature type="repeat" description="ANK" evidence="2">
    <location>
        <begin position="893"/>
        <end position="925"/>
    </location>
</feature>
<feature type="repeat" description="ANK" evidence="2">
    <location>
        <begin position="698"/>
        <end position="730"/>
    </location>
</feature>
<name>A0AAD6I4R8_PENCN</name>
<keyword evidence="2" id="KW-0040">ANK repeat</keyword>
<dbReference type="InterPro" id="IPR056884">
    <property type="entry name" value="NPHP3-like_N"/>
</dbReference>
<feature type="repeat" description="ANK" evidence="2">
    <location>
        <begin position="665"/>
        <end position="697"/>
    </location>
</feature>
<keyword evidence="6" id="KW-1185">Reference proteome</keyword>
<evidence type="ECO:0000256" key="2">
    <source>
        <dbReference type="PROSITE-ProRule" id="PRU00023"/>
    </source>
</evidence>
<dbReference type="InterPro" id="IPR036770">
    <property type="entry name" value="Ankyrin_rpt-contain_sf"/>
</dbReference>
<dbReference type="Pfam" id="PF12796">
    <property type="entry name" value="Ank_2"/>
    <property type="match status" value="2"/>
</dbReference>
<accession>A0AAD6I4R8</accession>
<evidence type="ECO:0008006" key="7">
    <source>
        <dbReference type="Google" id="ProtNLM"/>
    </source>
</evidence>
<dbReference type="PROSITE" id="PS50088">
    <property type="entry name" value="ANK_REPEAT"/>
    <property type="match status" value="4"/>
</dbReference>
<dbReference type="Proteomes" id="UP001219568">
    <property type="component" value="Unassembled WGS sequence"/>
</dbReference>
<keyword evidence="1" id="KW-0677">Repeat</keyword>
<dbReference type="PANTHER" id="PTHR10039:SF15">
    <property type="entry name" value="NACHT DOMAIN-CONTAINING PROTEIN"/>
    <property type="match status" value="1"/>
</dbReference>
<dbReference type="Gene3D" id="1.25.40.20">
    <property type="entry name" value="Ankyrin repeat-containing domain"/>
    <property type="match status" value="2"/>
</dbReference>
<comment type="caution">
    <text evidence="5">The sequence shown here is derived from an EMBL/GenBank/DDBJ whole genome shotgun (WGS) entry which is preliminary data.</text>
</comment>
<feature type="domain" description="GPI inositol-deacylase winged helix" evidence="3">
    <location>
        <begin position="462"/>
        <end position="539"/>
    </location>
</feature>